<sequence length="433" mass="52521">MKLFFDYFKNFYQKSKNSENYTINNDQYLNSKKNFEFIYKNCEDISSTELKKTISEIIKNEKDYNQISRVLKNETFNNYKNKKINHVEILNYDFKEDQKKRKVVLICKEPIFVGIKLSMMDNQVYQRNIINSLEKNRKTLSSLNLNFGDTLKMSNKILNFILKFNHKIKIFESRFYKTNKLDKNLYYLVINETFIPRSEIIPSMYLHKNQVRSKMECKFFNILNNNIDMYSEFKKRNSDYCIKLSLLNYMNNFFDKFIIKNEKKKNILGKHFNLRKNINFKENTKVNFDLILKYVDSLVNINSDNQMKIEIDFKNLIRKNFLFFGKFFIGMSFKNNKEKIYFNCRLFTPQLPNIEFNYLSEKSINLFNISYIKFENFKTPIFKYFNNINIKNYFGTFDIKNFGINCIYYDYIYLSIFLNLNGKIRLKLVINNK</sequence>
<evidence type="ECO:0000313" key="1">
    <source>
        <dbReference type="EMBL" id="AAK39802.1"/>
    </source>
</evidence>
<reference evidence="1 2" key="1">
    <citation type="journal article" date="2001" name="Nature">
        <title>The highly reduced genome of an enslaved algal nucleus.</title>
        <authorList>
            <person name="Douglas S."/>
            <person name="Zauner S."/>
            <person name="Fraunholz M."/>
            <person name="Beaton M."/>
            <person name="Penny S."/>
            <person name="Deng L."/>
            <person name="Wu X."/>
            <person name="Reith M."/>
            <person name="Cavalier-Smith T."/>
            <person name="Maier U."/>
        </authorList>
    </citation>
    <scope>NUCLEOTIDE SEQUENCE [LARGE SCALE GENOMIC DNA]</scope>
</reference>
<dbReference type="PIR" id="G90083">
    <property type="entry name" value="G90083"/>
</dbReference>
<name>Q98RZ8_GUITH</name>
<evidence type="ECO:0000313" key="2">
    <source>
        <dbReference type="Proteomes" id="UP000242167"/>
    </source>
</evidence>
<dbReference type="Proteomes" id="UP000242167">
    <property type="component" value="Nucleomorph 1"/>
</dbReference>
<accession>Q98RZ8</accession>
<dbReference type="GeneID" id="857290"/>
<keyword evidence="1" id="KW-0542">Nucleomorph</keyword>
<geneLocation type="nucleomorph" evidence="1"/>
<gene>
    <name evidence="1" type="primary">orf433</name>
</gene>
<dbReference type="EMBL" id="AF165818">
    <property type="protein sequence ID" value="AAK39802.1"/>
    <property type="molecule type" value="Genomic_DNA"/>
</dbReference>
<organism evidence="1 2">
    <name type="scientific">Guillardia theta</name>
    <name type="common">Cryptophyte</name>
    <name type="synonym">Cryptomonas phi</name>
    <dbReference type="NCBI Taxonomy" id="55529"/>
    <lineage>
        <taxon>Eukaryota</taxon>
        <taxon>Cryptophyceae</taxon>
        <taxon>Pyrenomonadales</taxon>
        <taxon>Geminigeraceae</taxon>
        <taxon>Guillardia</taxon>
    </lineage>
</organism>
<proteinExistence type="predicted"/>
<protein>
    <submittedName>
        <fullName evidence="1">Uncharacterized protein</fullName>
    </submittedName>
</protein>
<dbReference type="RefSeq" id="XP_001713507.1">
    <property type="nucleotide sequence ID" value="XM_001713455.1"/>
</dbReference>
<dbReference type="AlphaFoldDB" id="Q98RZ8"/>